<dbReference type="OrthoDB" id="408954at2759"/>
<feature type="domain" description="Fatty acid hydroxylase" evidence="7">
    <location>
        <begin position="206"/>
        <end position="341"/>
    </location>
</feature>
<organism evidence="8 9">
    <name type="scientific">Aspergillus glaucus CBS 516.65</name>
    <dbReference type="NCBI Taxonomy" id="1160497"/>
    <lineage>
        <taxon>Eukaryota</taxon>
        <taxon>Fungi</taxon>
        <taxon>Dikarya</taxon>
        <taxon>Ascomycota</taxon>
        <taxon>Pezizomycotina</taxon>
        <taxon>Eurotiomycetes</taxon>
        <taxon>Eurotiomycetidae</taxon>
        <taxon>Eurotiales</taxon>
        <taxon>Aspergillaceae</taxon>
        <taxon>Aspergillus</taxon>
        <taxon>Aspergillus subgen. Aspergillus</taxon>
    </lineage>
</organism>
<proteinExistence type="predicted"/>
<evidence type="ECO:0000313" key="9">
    <source>
        <dbReference type="Proteomes" id="UP000184300"/>
    </source>
</evidence>
<dbReference type="GO" id="GO:0016491">
    <property type="term" value="F:oxidoreductase activity"/>
    <property type="evidence" value="ECO:0007669"/>
    <property type="project" value="InterPro"/>
</dbReference>
<keyword evidence="2 6" id="KW-0812">Transmembrane</keyword>
<evidence type="ECO:0000256" key="3">
    <source>
        <dbReference type="ARBA" id="ARBA00022989"/>
    </source>
</evidence>
<gene>
    <name evidence="8" type="ORF">ASPGLDRAFT_164494</name>
</gene>
<evidence type="ECO:0000256" key="2">
    <source>
        <dbReference type="ARBA" id="ARBA00022692"/>
    </source>
</evidence>
<dbReference type="EMBL" id="KV878890">
    <property type="protein sequence ID" value="OJJ87880.1"/>
    <property type="molecule type" value="Genomic_DNA"/>
</dbReference>
<dbReference type="PANTHER" id="PTHR11863">
    <property type="entry name" value="STEROL DESATURASE"/>
    <property type="match status" value="1"/>
</dbReference>
<dbReference type="GO" id="GO:0016020">
    <property type="term" value="C:membrane"/>
    <property type="evidence" value="ECO:0007669"/>
    <property type="project" value="UniProtKB-SubCell"/>
</dbReference>
<evidence type="ECO:0000259" key="7">
    <source>
        <dbReference type="Pfam" id="PF04116"/>
    </source>
</evidence>
<dbReference type="STRING" id="1160497.A0A1L9VVE3"/>
<evidence type="ECO:0000256" key="1">
    <source>
        <dbReference type="ARBA" id="ARBA00004370"/>
    </source>
</evidence>
<dbReference type="GO" id="GO:0008610">
    <property type="term" value="P:lipid biosynthetic process"/>
    <property type="evidence" value="ECO:0007669"/>
    <property type="project" value="InterPro"/>
</dbReference>
<comment type="subcellular location">
    <subcellularLocation>
        <location evidence="1">Membrane</location>
    </subcellularLocation>
</comment>
<feature type="region of interest" description="Disordered" evidence="5">
    <location>
        <begin position="378"/>
        <end position="401"/>
    </location>
</feature>
<keyword evidence="9" id="KW-1185">Reference proteome</keyword>
<dbReference type="InterPro" id="IPR006694">
    <property type="entry name" value="Fatty_acid_hydroxylase"/>
</dbReference>
<dbReference type="Pfam" id="PF04116">
    <property type="entry name" value="FA_hydroxylase"/>
    <property type="match status" value="1"/>
</dbReference>
<evidence type="ECO:0000256" key="6">
    <source>
        <dbReference type="SAM" id="Phobius"/>
    </source>
</evidence>
<sequence>MASNTSVVFDLPPLPSYTLTTREPLLTPISDNILSLILPIIAYWGLSMVYHLIDVYDLFPQYRLHTPAEVLKRNHVTRWHVVRDVILQQVVQTIAGYAVSYFDEQECVGKEEYDVAVWAQRIRIVQRVLPGFLALIGIDALGLAKNLSRSGHTMLAGALSGGKYPGMTQSIILESGVEAIAPAFTEWEMTLASFIFWYFVPFLQFVWAISVVDTWQYFWHRAMHLNRWLYVKFHSRHHRLYVPYAFGALYNHPVEGFLLDTAGTGVGFLTARMTTRQSMWFFTMSTIKTVDDHCGYEFPWDPLQKITSNNAAYHDIHHQSWGIKNNFSQPFFIFWDRMLGTKWEGDVKNRYERSRESAQKKVEQDAAAAAAAATAIKERSEGAVVSEEPTDSNARTRLRRKTLSTSVEDLKGVTHGVASSVLQA</sequence>
<dbReference type="InterPro" id="IPR050307">
    <property type="entry name" value="Sterol_Desaturase_Related"/>
</dbReference>
<feature type="transmembrane region" description="Helical" evidence="6">
    <location>
        <begin position="33"/>
        <end position="53"/>
    </location>
</feature>
<dbReference type="GO" id="GO:0005506">
    <property type="term" value="F:iron ion binding"/>
    <property type="evidence" value="ECO:0007669"/>
    <property type="project" value="InterPro"/>
</dbReference>
<keyword evidence="4 6" id="KW-0472">Membrane</keyword>
<keyword evidence="3 6" id="KW-1133">Transmembrane helix</keyword>
<dbReference type="Proteomes" id="UP000184300">
    <property type="component" value="Unassembled WGS sequence"/>
</dbReference>
<dbReference type="RefSeq" id="XP_022404563.1">
    <property type="nucleotide sequence ID" value="XM_022542576.1"/>
</dbReference>
<feature type="transmembrane region" description="Helical" evidence="6">
    <location>
        <begin position="195"/>
        <end position="218"/>
    </location>
</feature>
<evidence type="ECO:0000256" key="5">
    <source>
        <dbReference type="SAM" id="MobiDB-lite"/>
    </source>
</evidence>
<name>A0A1L9VVE3_ASPGL</name>
<reference evidence="9" key="1">
    <citation type="journal article" date="2017" name="Genome Biol.">
        <title>Comparative genomics reveals high biological diversity and specific adaptations in the industrially and medically important fungal genus Aspergillus.</title>
        <authorList>
            <person name="de Vries R.P."/>
            <person name="Riley R."/>
            <person name="Wiebenga A."/>
            <person name="Aguilar-Osorio G."/>
            <person name="Amillis S."/>
            <person name="Uchima C.A."/>
            <person name="Anderluh G."/>
            <person name="Asadollahi M."/>
            <person name="Askin M."/>
            <person name="Barry K."/>
            <person name="Battaglia E."/>
            <person name="Bayram O."/>
            <person name="Benocci T."/>
            <person name="Braus-Stromeyer S.A."/>
            <person name="Caldana C."/>
            <person name="Canovas D."/>
            <person name="Cerqueira G.C."/>
            <person name="Chen F."/>
            <person name="Chen W."/>
            <person name="Choi C."/>
            <person name="Clum A."/>
            <person name="Dos Santos R.A."/>
            <person name="Damasio A.R."/>
            <person name="Diallinas G."/>
            <person name="Emri T."/>
            <person name="Fekete E."/>
            <person name="Flipphi M."/>
            <person name="Freyberg S."/>
            <person name="Gallo A."/>
            <person name="Gournas C."/>
            <person name="Habgood R."/>
            <person name="Hainaut M."/>
            <person name="Harispe M.L."/>
            <person name="Henrissat B."/>
            <person name="Hilden K.S."/>
            <person name="Hope R."/>
            <person name="Hossain A."/>
            <person name="Karabika E."/>
            <person name="Karaffa L."/>
            <person name="Karanyi Z."/>
            <person name="Krasevec N."/>
            <person name="Kuo A."/>
            <person name="Kusch H."/>
            <person name="LaButti K."/>
            <person name="Lagendijk E.L."/>
            <person name="Lapidus A."/>
            <person name="Levasseur A."/>
            <person name="Lindquist E."/>
            <person name="Lipzen A."/>
            <person name="Logrieco A.F."/>
            <person name="MacCabe A."/>
            <person name="Maekelae M.R."/>
            <person name="Malavazi I."/>
            <person name="Melin P."/>
            <person name="Meyer V."/>
            <person name="Mielnichuk N."/>
            <person name="Miskei M."/>
            <person name="Molnar A.P."/>
            <person name="Mule G."/>
            <person name="Ngan C.Y."/>
            <person name="Orejas M."/>
            <person name="Orosz E."/>
            <person name="Ouedraogo J.P."/>
            <person name="Overkamp K.M."/>
            <person name="Park H.-S."/>
            <person name="Perrone G."/>
            <person name="Piumi F."/>
            <person name="Punt P.J."/>
            <person name="Ram A.F."/>
            <person name="Ramon A."/>
            <person name="Rauscher S."/>
            <person name="Record E."/>
            <person name="Riano-Pachon D.M."/>
            <person name="Robert V."/>
            <person name="Roehrig J."/>
            <person name="Ruller R."/>
            <person name="Salamov A."/>
            <person name="Salih N.S."/>
            <person name="Samson R.A."/>
            <person name="Sandor E."/>
            <person name="Sanguinetti M."/>
            <person name="Schuetze T."/>
            <person name="Sepcic K."/>
            <person name="Shelest E."/>
            <person name="Sherlock G."/>
            <person name="Sophianopoulou V."/>
            <person name="Squina F.M."/>
            <person name="Sun H."/>
            <person name="Susca A."/>
            <person name="Todd R.B."/>
            <person name="Tsang A."/>
            <person name="Unkles S.E."/>
            <person name="van de Wiele N."/>
            <person name="van Rossen-Uffink D."/>
            <person name="Oliveira J.V."/>
            <person name="Vesth T.C."/>
            <person name="Visser J."/>
            <person name="Yu J.-H."/>
            <person name="Zhou M."/>
            <person name="Andersen M.R."/>
            <person name="Archer D.B."/>
            <person name="Baker S.E."/>
            <person name="Benoit I."/>
            <person name="Brakhage A.A."/>
            <person name="Braus G.H."/>
            <person name="Fischer R."/>
            <person name="Frisvad J.C."/>
            <person name="Goldman G.H."/>
            <person name="Houbraken J."/>
            <person name="Oakley B."/>
            <person name="Pocsi I."/>
            <person name="Scazzocchio C."/>
            <person name="Seiboth B."/>
            <person name="vanKuyk P.A."/>
            <person name="Wortman J."/>
            <person name="Dyer P.S."/>
            <person name="Grigoriev I.V."/>
        </authorList>
    </citation>
    <scope>NUCLEOTIDE SEQUENCE [LARGE SCALE GENOMIC DNA]</scope>
    <source>
        <strain evidence="9">CBS 516.65</strain>
    </source>
</reference>
<dbReference type="VEuPathDB" id="FungiDB:ASPGLDRAFT_164494"/>
<dbReference type="GeneID" id="34458837"/>
<evidence type="ECO:0000313" key="8">
    <source>
        <dbReference type="EMBL" id="OJJ87880.1"/>
    </source>
</evidence>
<evidence type="ECO:0000256" key="4">
    <source>
        <dbReference type="ARBA" id="ARBA00023136"/>
    </source>
</evidence>
<accession>A0A1L9VVE3</accession>
<protein>
    <recommendedName>
        <fullName evidence="7">Fatty acid hydroxylase domain-containing protein</fullName>
    </recommendedName>
</protein>
<dbReference type="AlphaFoldDB" id="A0A1L9VVE3"/>